<dbReference type="GO" id="GO:0006313">
    <property type="term" value="P:DNA transposition"/>
    <property type="evidence" value="ECO:0007669"/>
    <property type="project" value="InterPro"/>
</dbReference>
<evidence type="ECO:0000313" key="2">
    <source>
        <dbReference type="EMBL" id="SHK29620.1"/>
    </source>
</evidence>
<dbReference type="PANTHER" id="PTHR33215:SF13">
    <property type="entry name" value="PROTEIN DISTAL ANTENNA"/>
    <property type="match status" value="1"/>
</dbReference>
<gene>
    <name evidence="2" type="ORF">SAMN02745248_02239</name>
</gene>
<accession>A0A1M6RB22</accession>
<evidence type="ECO:0000313" key="3">
    <source>
        <dbReference type="Proteomes" id="UP000183952"/>
    </source>
</evidence>
<dbReference type="GO" id="GO:0004803">
    <property type="term" value="F:transposase activity"/>
    <property type="evidence" value="ECO:0007669"/>
    <property type="project" value="InterPro"/>
</dbReference>
<dbReference type="EMBL" id="FRAD01000021">
    <property type="protein sequence ID" value="SHK29620.1"/>
    <property type="molecule type" value="Genomic_DNA"/>
</dbReference>
<dbReference type="AlphaFoldDB" id="A0A1M6RB22"/>
<keyword evidence="3" id="KW-1185">Reference proteome</keyword>
<evidence type="ECO:0000256" key="1">
    <source>
        <dbReference type="SAM" id="Coils"/>
    </source>
</evidence>
<dbReference type="InterPro" id="IPR002514">
    <property type="entry name" value="Transposase_8"/>
</dbReference>
<dbReference type="Pfam" id="PF01527">
    <property type="entry name" value="HTH_Tnp_1"/>
    <property type="match status" value="1"/>
</dbReference>
<dbReference type="InterPro" id="IPR051839">
    <property type="entry name" value="RD_transcriptional_regulator"/>
</dbReference>
<dbReference type="Proteomes" id="UP000183952">
    <property type="component" value="Unassembled WGS sequence"/>
</dbReference>
<feature type="coiled-coil region" evidence="1">
    <location>
        <begin position="57"/>
        <end position="91"/>
    </location>
</feature>
<dbReference type="InterPro" id="IPR009057">
    <property type="entry name" value="Homeodomain-like_sf"/>
</dbReference>
<dbReference type="Gene3D" id="1.10.10.60">
    <property type="entry name" value="Homeodomain-like"/>
    <property type="match status" value="1"/>
</dbReference>
<dbReference type="PANTHER" id="PTHR33215">
    <property type="entry name" value="PROTEIN DISTAL ANTENNA"/>
    <property type="match status" value="1"/>
</dbReference>
<dbReference type="GO" id="GO:0003677">
    <property type="term" value="F:DNA binding"/>
    <property type="evidence" value="ECO:0007669"/>
    <property type="project" value="InterPro"/>
</dbReference>
<organism evidence="2 3">
    <name type="scientific">Hathewaya proteolytica DSM 3090</name>
    <dbReference type="NCBI Taxonomy" id="1121331"/>
    <lineage>
        <taxon>Bacteria</taxon>
        <taxon>Bacillati</taxon>
        <taxon>Bacillota</taxon>
        <taxon>Clostridia</taxon>
        <taxon>Eubacteriales</taxon>
        <taxon>Clostridiaceae</taxon>
        <taxon>Hathewaya</taxon>
    </lineage>
</organism>
<dbReference type="SUPFAM" id="SSF46689">
    <property type="entry name" value="Homeodomain-like"/>
    <property type="match status" value="1"/>
</dbReference>
<keyword evidence="1" id="KW-0175">Coiled coil</keyword>
<protein>
    <submittedName>
        <fullName evidence="2">Transposase</fullName>
    </submittedName>
</protein>
<name>A0A1M6RB22_9CLOT</name>
<reference evidence="2 3" key="1">
    <citation type="submission" date="2016-11" db="EMBL/GenBank/DDBJ databases">
        <authorList>
            <person name="Jaros S."/>
            <person name="Januszkiewicz K."/>
            <person name="Wedrychowicz H."/>
        </authorList>
    </citation>
    <scope>NUCLEOTIDE SEQUENCE [LARGE SCALE GENOMIC DNA]</scope>
    <source>
        <strain evidence="2 3">DSM 3090</strain>
    </source>
</reference>
<sequence>MSKYEQEFKDKIIRQHLSDGRTLASLSKEYGVNKATICNWVKVYREECQEDPTKNEEKDYFKENLLLKKQLEELEKENKFLKKAAAFFAKEID</sequence>
<proteinExistence type="predicted"/>
<dbReference type="STRING" id="1121331.SAMN02745248_02239"/>